<dbReference type="Proteomes" id="UP000538666">
    <property type="component" value="Unassembled WGS sequence"/>
</dbReference>
<evidence type="ECO:0000256" key="1">
    <source>
        <dbReference type="SAM" id="MobiDB-lite"/>
    </source>
</evidence>
<accession>A0A841JYQ9</accession>
<gene>
    <name evidence="2" type="ORF">HNQ77_001048</name>
</gene>
<feature type="region of interest" description="Disordered" evidence="1">
    <location>
        <begin position="54"/>
        <end position="73"/>
    </location>
</feature>
<reference evidence="2 3" key="1">
    <citation type="submission" date="2020-08" db="EMBL/GenBank/DDBJ databases">
        <title>Genomic Encyclopedia of Type Strains, Phase IV (KMG-IV): sequencing the most valuable type-strain genomes for metagenomic binning, comparative biology and taxonomic classification.</title>
        <authorList>
            <person name="Goeker M."/>
        </authorList>
    </citation>
    <scope>NUCLEOTIDE SEQUENCE [LARGE SCALE GENOMIC DNA]</scope>
    <source>
        <strain evidence="2 3">DSM 103733</strain>
    </source>
</reference>
<dbReference type="AlphaFoldDB" id="A0A841JYQ9"/>
<dbReference type="EMBL" id="JACHEK010000002">
    <property type="protein sequence ID" value="MBB6143104.1"/>
    <property type="molecule type" value="Genomic_DNA"/>
</dbReference>
<keyword evidence="3" id="KW-1185">Reference proteome</keyword>
<evidence type="ECO:0000313" key="2">
    <source>
        <dbReference type="EMBL" id="MBB6143104.1"/>
    </source>
</evidence>
<organism evidence="2 3">
    <name type="scientific">Silvibacterium bohemicum</name>
    <dbReference type="NCBI Taxonomy" id="1577686"/>
    <lineage>
        <taxon>Bacteria</taxon>
        <taxon>Pseudomonadati</taxon>
        <taxon>Acidobacteriota</taxon>
        <taxon>Terriglobia</taxon>
        <taxon>Terriglobales</taxon>
        <taxon>Acidobacteriaceae</taxon>
        <taxon>Silvibacterium</taxon>
    </lineage>
</organism>
<proteinExistence type="predicted"/>
<comment type="caution">
    <text evidence="2">The sequence shown here is derived from an EMBL/GenBank/DDBJ whole genome shotgun (WGS) entry which is preliminary data.</text>
</comment>
<protein>
    <submittedName>
        <fullName evidence="2">Uncharacterized protein</fullName>
    </submittedName>
</protein>
<evidence type="ECO:0000313" key="3">
    <source>
        <dbReference type="Proteomes" id="UP000538666"/>
    </source>
</evidence>
<name>A0A841JYQ9_9BACT</name>
<sequence length="73" mass="8102">MRIQSLGNYSTRAHDTAVVEEFQESHCVGKIFHANGNETPSLWKIEDSTKIGGPSDDDLVQFIDTGRPSPVDR</sequence>
<dbReference type="RefSeq" id="WP_050062035.1">
    <property type="nucleotide sequence ID" value="NZ_JACHEK010000002.1"/>
</dbReference>